<dbReference type="AlphaFoldDB" id="A0A4E9F7S2"/>
<dbReference type="Proteomes" id="UP000006672">
    <property type="component" value="Unassembled WGS sequence"/>
</dbReference>
<feature type="domain" description="RYYR-CCHC" evidence="1">
    <location>
        <begin position="252"/>
        <end position="328"/>
    </location>
</feature>
<dbReference type="EMBL" id="CAAKNF010000192">
    <property type="protein sequence ID" value="VIO92370.1"/>
    <property type="molecule type" value="Genomic_DNA"/>
</dbReference>
<evidence type="ECO:0000313" key="2">
    <source>
        <dbReference type="EMBL" id="VIO92370.1"/>
    </source>
</evidence>
<dbReference type="WBParaSite" id="Bm10634b.1">
    <property type="protein sequence ID" value="Bm10634b.1"/>
    <property type="gene ID" value="WBGene00230895"/>
</dbReference>
<evidence type="ECO:0000313" key="3">
    <source>
        <dbReference type="Proteomes" id="UP000006672"/>
    </source>
</evidence>
<feature type="domain" description="RYYR-CCHC" evidence="1">
    <location>
        <begin position="65"/>
        <end position="144"/>
    </location>
</feature>
<reference evidence="4" key="3">
    <citation type="submission" date="2019-12" db="UniProtKB">
        <authorList>
            <consortium name="WormBaseParasite"/>
        </authorList>
    </citation>
    <scope>IDENTIFICATION</scope>
</reference>
<sequence>MTERDWLSSGKDVALDGGNNIDISVLGQERLPMEIISEDRSLERFDYSCCLPNSSEPSDLPIHPTKLNVLSIAIAEKDDPRKFRIYRSLNCEPQRSTIYYRCAKCESLEKKAFGGVRSRRYKPYVKTLHGKLVGNAHPEHHPGCHAVTKEIQELQEMDRACRAKIRANYVSNRSPQKVMEHALEGSSTIDIQSNYNLRRRPKRLSLKLDPLSRDINESELSGIDCLLRFISEACVNNIAETTDHRSIHSFGTSSSKSIAYSSLIVPEPDGISVRIYDADGKLADQGVTHYYCSRCDDLYQKENDESIRTVLKAENDLVVEYPTHHAECSPSTLESLRELGDDLKNFCVVANRRIIPLKAVIESEYNIFHEPDESFLTGGSNEQNWDTPAMDEEILINPTSVSKLGEQRCFCRRLYEENMELYQEMLRSVHQMRSLINEMKRISGANDEYYIEDGQVLEESDSSTLYVR</sequence>
<dbReference type="OrthoDB" id="5813819at2759"/>
<dbReference type="STRING" id="6279.A0A5S6P7S2"/>
<keyword evidence="3" id="KW-1185">Reference proteome</keyword>
<evidence type="ECO:0000313" key="4">
    <source>
        <dbReference type="WBParaSite" id="Bm10634b.1"/>
    </source>
</evidence>
<gene>
    <name evidence="2 4" type="primary">Bm10634</name>
    <name evidence="2" type="ORF">BM_BM10634</name>
</gene>
<dbReference type="InterPro" id="IPR057001">
    <property type="entry name" value="RYYR-CCHC"/>
</dbReference>
<protein>
    <submittedName>
        <fullName evidence="4">Bm10634</fullName>
    </submittedName>
</protein>
<accession>A0A4E9F7S2</accession>
<evidence type="ECO:0000259" key="1">
    <source>
        <dbReference type="Pfam" id="PF23674"/>
    </source>
</evidence>
<proteinExistence type="predicted"/>
<name>A0A4E9F7S2_BRUMA</name>
<dbReference type="GeneID" id="6097925"/>
<dbReference type="Pfam" id="PF23674">
    <property type="entry name" value="RYYR-CCHC"/>
    <property type="match status" value="2"/>
</dbReference>
<dbReference type="CTD" id="6097925"/>
<reference evidence="2" key="2">
    <citation type="submission" date="2019-04" db="EMBL/GenBank/DDBJ databases">
        <authorList>
            <person name="Howe K."/>
            <person name="Paulini M."/>
            <person name="Williams G."/>
        </authorList>
    </citation>
    <scope>NUCLEOTIDE SEQUENCE [LARGE SCALE GENOMIC DNA]</scope>
    <source>
        <strain evidence="2">FR3</strain>
    </source>
</reference>
<accession>A0A5S6P7S2</accession>
<reference evidence="3" key="1">
    <citation type="journal article" date="2007" name="Science">
        <title>Draft genome of the filarial nematode parasite Brugia malayi.</title>
        <authorList>
            <person name="Ghedin E."/>
            <person name="Wang S."/>
            <person name="Spiro D."/>
            <person name="Caler E."/>
            <person name="Zhao Q."/>
            <person name="Crabtree J."/>
            <person name="Allen J.E."/>
            <person name="Delcher A.L."/>
            <person name="Guiliano D.B."/>
            <person name="Miranda-Saavedra D."/>
            <person name="Angiuoli S.V."/>
            <person name="Creasy T."/>
            <person name="Amedeo P."/>
            <person name="Haas B."/>
            <person name="El-Sayed N.M."/>
            <person name="Wortman J.R."/>
            <person name="Feldblyum T."/>
            <person name="Tallon L."/>
            <person name="Schatz M."/>
            <person name="Shumway M."/>
            <person name="Koo H."/>
            <person name="Salzberg S.L."/>
            <person name="Schobel S."/>
            <person name="Pertea M."/>
            <person name="Pop M."/>
            <person name="White O."/>
            <person name="Barton G.J."/>
            <person name="Carlow C.K."/>
            <person name="Crawford M.J."/>
            <person name="Daub J."/>
            <person name="Dimmic M.W."/>
            <person name="Estes C.F."/>
            <person name="Foster J.M."/>
            <person name="Ganatra M."/>
            <person name="Gregory W.F."/>
            <person name="Johnson N.M."/>
            <person name="Jin J."/>
            <person name="Komuniecki R."/>
            <person name="Korf I."/>
            <person name="Kumar S."/>
            <person name="Laney S."/>
            <person name="Li B.W."/>
            <person name="Li W."/>
            <person name="Lindblom T.H."/>
            <person name="Lustigman S."/>
            <person name="Ma D."/>
            <person name="Maina C.V."/>
            <person name="Martin D.M."/>
            <person name="McCarter J.P."/>
            <person name="McReynolds L."/>
            <person name="Mitreva M."/>
            <person name="Nutman T.B."/>
            <person name="Parkinson J."/>
            <person name="Peregrin-Alvarez J.M."/>
            <person name="Poole C."/>
            <person name="Ren Q."/>
            <person name="Saunders L."/>
            <person name="Sluder A.E."/>
            <person name="Smith K."/>
            <person name="Stanke M."/>
            <person name="Unnasch T.R."/>
            <person name="Ware J."/>
            <person name="Wei A.D."/>
            <person name="Weil G."/>
            <person name="Williams D.J."/>
            <person name="Zhang Y."/>
            <person name="Williams S.A."/>
            <person name="Fraser-Liggett C."/>
            <person name="Slatko B."/>
            <person name="Blaxter M.L."/>
            <person name="Scott A.L."/>
        </authorList>
    </citation>
    <scope>NUCLEOTIDE SEQUENCE</scope>
    <source>
        <strain evidence="3">FR3</strain>
    </source>
</reference>
<dbReference type="RefSeq" id="XP_042933546.1">
    <property type="nucleotide sequence ID" value="XM_043077612.1"/>
</dbReference>
<organism evidence="2">
    <name type="scientific">Brugia malayi</name>
    <name type="common">Filarial nematode worm</name>
    <dbReference type="NCBI Taxonomy" id="6279"/>
    <lineage>
        <taxon>Eukaryota</taxon>
        <taxon>Metazoa</taxon>
        <taxon>Ecdysozoa</taxon>
        <taxon>Nematoda</taxon>
        <taxon>Chromadorea</taxon>
        <taxon>Rhabditida</taxon>
        <taxon>Spirurina</taxon>
        <taxon>Spiruromorpha</taxon>
        <taxon>Filarioidea</taxon>
        <taxon>Onchocercidae</taxon>
        <taxon>Brugia</taxon>
    </lineage>
</organism>